<dbReference type="InterPro" id="IPR000907">
    <property type="entry name" value="LipOase"/>
</dbReference>
<dbReference type="GO" id="GO:0043651">
    <property type="term" value="P:linoleic acid metabolic process"/>
    <property type="evidence" value="ECO:0007669"/>
    <property type="project" value="UniProtKB-ARBA"/>
</dbReference>
<evidence type="ECO:0000256" key="4">
    <source>
        <dbReference type="ARBA" id="ARBA00023002"/>
    </source>
</evidence>
<dbReference type="HOGENOM" id="CLU_009802_0_0_1"/>
<dbReference type="GeneID" id="27675446"/>
<comment type="caution">
    <text evidence="6">The sequence shown here is derived from an EMBL/GenBank/DDBJ whole genome shotgun (WGS) entry which is preliminary data.</text>
</comment>
<dbReference type="Proteomes" id="UP000030143">
    <property type="component" value="Unassembled WGS sequence"/>
</dbReference>
<dbReference type="PROSITE" id="PS00081">
    <property type="entry name" value="LIPOXYGENASE_2"/>
    <property type="match status" value="1"/>
</dbReference>
<dbReference type="AlphaFoldDB" id="A0A0A2J517"/>
<dbReference type="SMR" id="A0A0A2J517"/>
<keyword evidence="2" id="KW-0479">Metal-binding</keyword>
<gene>
    <name evidence="6" type="ORF">PEX2_027520</name>
</gene>
<dbReference type="InterPro" id="IPR020834">
    <property type="entry name" value="LipOase_CS"/>
</dbReference>
<evidence type="ECO:0000313" key="7">
    <source>
        <dbReference type="Proteomes" id="UP000030143"/>
    </source>
</evidence>
<dbReference type="VEuPathDB" id="FungiDB:PEXP_025480"/>
<keyword evidence="3" id="KW-0223">Dioxygenase</keyword>
<accession>A0A0A2J517</accession>
<dbReference type="GO" id="GO:0046872">
    <property type="term" value="F:metal ion binding"/>
    <property type="evidence" value="ECO:0007669"/>
    <property type="project" value="UniProtKB-KW"/>
</dbReference>
<protein>
    <recommendedName>
        <fullName evidence="1">Manganese lipoxygenase</fullName>
    </recommendedName>
</protein>
<evidence type="ECO:0000256" key="3">
    <source>
        <dbReference type="ARBA" id="ARBA00022964"/>
    </source>
</evidence>
<feature type="domain" description="Lipoxygenase" evidence="5">
    <location>
        <begin position="244"/>
        <end position="752"/>
    </location>
</feature>
<dbReference type="InterPro" id="IPR036226">
    <property type="entry name" value="LipOase_C_sf"/>
</dbReference>
<name>A0A0A2J517_PENEN</name>
<dbReference type="PROSITE" id="PS51393">
    <property type="entry name" value="LIPOXYGENASE_3"/>
    <property type="match status" value="1"/>
</dbReference>
<dbReference type="InterPro" id="IPR013819">
    <property type="entry name" value="LipOase_C"/>
</dbReference>
<dbReference type="STRING" id="27334.A0A0A2J517"/>
<reference evidence="6 7" key="1">
    <citation type="journal article" date="2015" name="Mol. Plant Microbe Interact.">
        <title>Genome, transcriptome, and functional analyses of Penicillium expansum provide new insights into secondary metabolism and pathogenicity.</title>
        <authorList>
            <person name="Ballester A.R."/>
            <person name="Marcet-Houben M."/>
            <person name="Levin E."/>
            <person name="Sela N."/>
            <person name="Selma-Lazaro C."/>
            <person name="Carmona L."/>
            <person name="Wisniewski M."/>
            <person name="Droby S."/>
            <person name="Gonzalez-Candelas L."/>
            <person name="Gabaldon T."/>
        </authorList>
    </citation>
    <scope>NUCLEOTIDE SEQUENCE [LARGE SCALE GENOMIC DNA]</scope>
    <source>
        <strain evidence="6 7">MD-8</strain>
    </source>
</reference>
<keyword evidence="4" id="KW-0560">Oxidoreductase</keyword>
<evidence type="ECO:0000256" key="2">
    <source>
        <dbReference type="ARBA" id="ARBA00022723"/>
    </source>
</evidence>
<dbReference type="Gene3D" id="3.10.450.60">
    <property type="match status" value="1"/>
</dbReference>
<sequence length="752" mass="86397">MFRNLAAVGVKPGDIDTETKWPEDPDEVVLNDMDSGALINELSTLKLLPGQFDLTPYMKGPGAESPGGATWMLFDAIQKQPAVIEEGTWRGTRLALTKIYGLIEQRYMSVMDVAQVDPIFPSRLTMQQRRKLFQFTQIQENGKTRDGYPPHLDLNLHDEGWDEENTDQSPDHSPFWLFNWTHLGLLKTIMLGAIPRTFVGTPDVGTTIAKVEDYNREQLQRAREHKNRFDDIFKRDNVGDLSDWYSDARFAQQHFTGTNPTTIERASDDWINHFIHAAKTPGDIVAETTITQLKTSSRESLYMQDYSYFRTAAGLKADDDIKCEFEDPKTGEKAYRYSCASVCLFYLNDIGDLYPLAIVTDWRGSPDNSVTIYNRRLFKRTNIWTGEDYQSPESKKNTEVDDWPWRYAKTCVQCSDWFRHEVTVHLTRTHLIEEAIIVAANRTINPTHPLFRMLRPHWQKTLALNRAARDTLVPSVILEIVGFKKDEALEFICNEYTSFKFKDSYVPNDLRNRGFPPEKLNDPKFHKYAYARCINSMWNKIRAYVEGMLSLIYPGPDADQQVCDDKEIQDWAEEMRYPLGANLSSFPTVGTFQELVDCVTMCIHIASPQHTAVNYLQHYYQGFVINKPSCLFAEPPTSLEELIHYTEDDLVKALPMNHPREWLLSSHVPYLLSFKPNQESETLIGCIATMYNIYGSKPSPTDTDKKTREVIGDFYRALQATDYEFKKYADDVGDKIAYDVLDSKSNAVSILI</sequence>
<evidence type="ECO:0000256" key="1">
    <source>
        <dbReference type="ARBA" id="ARBA00021175"/>
    </source>
</evidence>
<dbReference type="PhylomeDB" id="A0A0A2J517"/>
<dbReference type="SUPFAM" id="SSF48484">
    <property type="entry name" value="Lipoxigenase"/>
    <property type="match status" value="1"/>
</dbReference>
<dbReference type="PANTHER" id="PTHR11771">
    <property type="entry name" value="LIPOXYGENASE"/>
    <property type="match status" value="1"/>
</dbReference>
<evidence type="ECO:0000313" key="6">
    <source>
        <dbReference type="EMBL" id="KGO50429.1"/>
    </source>
</evidence>
<dbReference type="GO" id="GO:0034440">
    <property type="term" value="P:lipid oxidation"/>
    <property type="evidence" value="ECO:0007669"/>
    <property type="project" value="InterPro"/>
</dbReference>
<proteinExistence type="predicted"/>
<organism evidence="6 7">
    <name type="scientific">Penicillium expansum</name>
    <name type="common">Blue mold rot fungus</name>
    <dbReference type="NCBI Taxonomy" id="27334"/>
    <lineage>
        <taxon>Eukaryota</taxon>
        <taxon>Fungi</taxon>
        <taxon>Dikarya</taxon>
        <taxon>Ascomycota</taxon>
        <taxon>Pezizomycotina</taxon>
        <taxon>Eurotiomycetes</taxon>
        <taxon>Eurotiomycetidae</taxon>
        <taxon>Eurotiales</taxon>
        <taxon>Aspergillaceae</taxon>
        <taxon>Penicillium</taxon>
    </lineage>
</organism>
<dbReference type="PRINTS" id="PR00087">
    <property type="entry name" value="LIPOXYGENASE"/>
</dbReference>
<keyword evidence="7" id="KW-1185">Reference proteome</keyword>
<dbReference type="Gene3D" id="1.20.245.10">
    <property type="entry name" value="Lipoxygenase-1, Domain 5"/>
    <property type="match status" value="1"/>
</dbReference>
<dbReference type="Pfam" id="PF00305">
    <property type="entry name" value="Lipoxygenase"/>
    <property type="match status" value="1"/>
</dbReference>
<dbReference type="GO" id="GO:0050584">
    <property type="term" value="F:linoleate 11-lipoxygenase activity"/>
    <property type="evidence" value="ECO:0007669"/>
    <property type="project" value="UniProtKB-ARBA"/>
</dbReference>
<evidence type="ECO:0000259" key="5">
    <source>
        <dbReference type="PROSITE" id="PS51393"/>
    </source>
</evidence>
<dbReference type="RefSeq" id="XP_016593674.1">
    <property type="nucleotide sequence ID" value="XM_016740027.1"/>
</dbReference>
<dbReference type="OrthoDB" id="407298at2759"/>
<dbReference type="EMBL" id="JQFZ01000341">
    <property type="protein sequence ID" value="KGO50429.1"/>
    <property type="molecule type" value="Genomic_DNA"/>
</dbReference>